<dbReference type="Pfam" id="PF07833">
    <property type="entry name" value="Cu_amine_oxidN1"/>
    <property type="match status" value="1"/>
</dbReference>
<dbReference type="OrthoDB" id="9775889at2"/>
<reference evidence="3 4" key="1">
    <citation type="submission" date="2010-07" db="EMBL/GenBank/DDBJ databases">
        <title>The draft genome of Paenibacillus curdlanolyticus YK9.</title>
        <authorList>
            <consortium name="US DOE Joint Genome Institute (JGI-PGF)"/>
            <person name="Lucas S."/>
            <person name="Copeland A."/>
            <person name="Lapidus A."/>
            <person name="Cheng J.-F."/>
            <person name="Bruce D."/>
            <person name="Goodwin L."/>
            <person name="Pitluck S."/>
            <person name="Land M.L."/>
            <person name="Hauser L."/>
            <person name="Chang Y.-J."/>
            <person name="Jeffries C."/>
            <person name="Anderson I.J."/>
            <person name="Johnson E."/>
            <person name="Loganathan U."/>
            <person name="Mulhopadhyay B."/>
            <person name="Kyrpides N."/>
            <person name="Woyke T.J."/>
        </authorList>
    </citation>
    <scope>NUCLEOTIDE SEQUENCE [LARGE SCALE GENOMIC DNA]</scope>
    <source>
        <strain evidence="3 4">YK9</strain>
    </source>
</reference>
<dbReference type="eggNOG" id="COG3858">
    <property type="taxonomic scope" value="Bacteria"/>
</dbReference>
<dbReference type="Gene3D" id="3.10.50.10">
    <property type="match status" value="1"/>
</dbReference>
<keyword evidence="4" id="KW-1185">Reference proteome</keyword>
<proteinExistence type="predicted"/>
<dbReference type="InterPro" id="IPR036582">
    <property type="entry name" value="Mao_N_sf"/>
</dbReference>
<name>E0I6Z9_9BACL</name>
<evidence type="ECO:0000256" key="1">
    <source>
        <dbReference type="SAM" id="Phobius"/>
    </source>
</evidence>
<dbReference type="InterPro" id="IPR029070">
    <property type="entry name" value="Chitinase_insertion_sf"/>
</dbReference>
<dbReference type="RefSeq" id="WP_006037434.1">
    <property type="nucleotide sequence ID" value="NZ_AEDD01000003.1"/>
</dbReference>
<dbReference type="InterPro" id="IPR001223">
    <property type="entry name" value="Glyco_hydro18_cat"/>
</dbReference>
<keyword evidence="3" id="KW-0378">Hydrolase</keyword>
<evidence type="ECO:0000259" key="2">
    <source>
        <dbReference type="PROSITE" id="PS51910"/>
    </source>
</evidence>
<dbReference type="Pfam" id="PF00704">
    <property type="entry name" value="Glyco_hydro_18"/>
    <property type="match status" value="1"/>
</dbReference>
<feature type="domain" description="GH18" evidence="2">
    <location>
        <begin position="257"/>
        <end position="576"/>
    </location>
</feature>
<keyword evidence="1" id="KW-1133">Transmembrane helix</keyword>
<evidence type="ECO:0000313" key="3">
    <source>
        <dbReference type="EMBL" id="EFM11815.1"/>
    </source>
</evidence>
<dbReference type="InterPro" id="IPR017853">
    <property type="entry name" value="GH"/>
</dbReference>
<dbReference type="InterPro" id="IPR012854">
    <property type="entry name" value="Cu_amine_oxidase-like_N"/>
</dbReference>
<dbReference type="AlphaFoldDB" id="E0I6Z9"/>
<dbReference type="Gene3D" id="3.20.20.80">
    <property type="entry name" value="Glycosidases"/>
    <property type="match status" value="1"/>
</dbReference>
<protein>
    <submittedName>
        <fullName evidence="3">Glycoside hydrolase family 18</fullName>
    </submittedName>
</protein>
<dbReference type="PANTHER" id="PTHR46066:SF2">
    <property type="entry name" value="CHITINASE DOMAIN-CONTAINING PROTEIN 1"/>
    <property type="match status" value="1"/>
</dbReference>
<dbReference type="PANTHER" id="PTHR46066">
    <property type="entry name" value="CHITINASE DOMAIN-CONTAINING PROTEIN 1 FAMILY MEMBER"/>
    <property type="match status" value="1"/>
</dbReference>
<feature type="transmembrane region" description="Helical" evidence="1">
    <location>
        <begin position="20"/>
        <end position="39"/>
    </location>
</feature>
<dbReference type="Proteomes" id="UP000005387">
    <property type="component" value="Unassembled WGS sequence"/>
</dbReference>
<keyword evidence="1" id="KW-0812">Transmembrane</keyword>
<gene>
    <name evidence="3" type="ORF">PaecuDRAFT_1423</name>
</gene>
<dbReference type="EMBL" id="AEDD01000003">
    <property type="protein sequence ID" value="EFM11815.1"/>
    <property type="molecule type" value="Genomic_DNA"/>
</dbReference>
<dbReference type="InterPro" id="IPR011583">
    <property type="entry name" value="Chitinase_II/V-like_cat"/>
</dbReference>
<dbReference type="GO" id="GO:0008061">
    <property type="term" value="F:chitin binding"/>
    <property type="evidence" value="ECO:0007669"/>
    <property type="project" value="InterPro"/>
</dbReference>
<sequence length="580" mass="64867">METIRIRIGKRRRRRRGPALLFSLLLIIGFIIGGSIIWMTSKPNTTHVKPDYGSPFALFYQGQRLDQDAIMDGDELKLPLKALKQVLGENGPIRYESASGSIILTTSDHVLRMKTDELTATLNRKPYELRVTAEKRDKDVYLPVAPLTQLYGLQVEYKPDSGTVTLLQAGDAADRGKPTNPAKGAAIRTKASIRAPIVEQVEGTSLIRIWKMEPSNPKWYIAQGPDGAVGYVRATEINQAAAETVPMPDKPKPFVAPKLEGGLLNLTWEAVYDNPTVTSKIGPMPGVSVVSPTWFELQNGSGEIKSKASAKYVQWAHARGMQVWALFSNGFEPERTTKALATVETRFKMIQQLLAFAQLYDLQGINIDFENVNLSDKANLVQFMRELTPLLHEQGLVVSIDVSPKSTSPTWSMFLDRKSLGKIVDYMMLMAYDEHWATSPEAGSVASLSWTEESIARILEEDDVPANKLVLSMPLYTRLWTEKDDKVSSKAIGMQKAADIVKEHKLKPVLDEEAGQRYVEYVEDGAKQRIWLEDDYSIKARIALMHKYGLAGVATWQRAFQAESIWTTIDQTLKATNHKK</sequence>
<accession>E0I6Z9</accession>
<keyword evidence="1" id="KW-0472">Membrane</keyword>
<organism evidence="3 4">
    <name type="scientific">Paenibacillus curdlanolyticus YK9</name>
    <dbReference type="NCBI Taxonomy" id="717606"/>
    <lineage>
        <taxon>Bacteria</taxon>
        <taxon>Bacillati</taxon>
        <taxon>Bacillota</taxon>
        <taxon>Bacilli</taxon>
        <taxon>Bacillales</taxon>
        <taxon>Paenibacillaceae</taxon>
        <taxon>Paenibacillus</taxon>
    </lineage>
</organism>
<dbReference type="SMART" id="SM00636">
    <property type="entry name" value="Glyco_18"/>
    <property type="match status" value="1"/>
</dbReference>
<dbReference type="SUPFAM" id="SSF55383">
    <property type="entry name" value="Copper amine oxidase, domain N"/>
    <property type="match status" value="1"/>
</dbReference>
<dbReference type="SUPFAM" id="SSF51445">
    <property type="entry name" value="(Trans)glycosidases"/>
    <property type="match status" value="1"/>
</dbReference>
<dbReference type="STRING" id="717606.PaecuDRAFT_1423"/>
<dbReference type="GO" id="GO:0005975">
    <property type="term" value="P:carbohydrate metabolic process"/>
    <property type="evidence" value="ECO:0007669"/>
    <property type="project" value="InterPro"/>
</dbReference>
<evidence type="ECO:0000313" key="4">
    <source>
        <dbReference type="Proteomes" id="UP000005387"/>
    </source>
</evidence>
<dbReference type="GO" id="GO:0016787">
    <property type="term" value="F:hydrolase activity"/>
    <property type="evidence" value="ECO:0007669"/>
    <property type="project" value="UniProtKB-KW"/>
</dbReference>
<dbReference type="PROSITE" id="PS51910">
    <property type="entry name" value="GH18_2"/>
    <property type="match status" value="1"/>
</dbReference>